<feature type="domain" description="GST C-terminal" evidence="1">
    <location>
        <begin position="91"/>
        <end position="217"/>
    </location>
</feature>
<dbReference type="Pfam" id="PF13410">
    <property type="entry name" value="GST_C_2"/>
    <property type="match status" value="1"/>
</dbReference>
<evidence type="ECO:0000259" key="1">
    <source>
        <dbReference type="PROSITE" id="PS50405"/>
    </source>
</evidence>
<evidence type="ECO:0000313" key="3">
    <source>
        <dbReference type="Proteomes" id="UP000765509"/>
    </source>
</evidence>
<organism evidence="2 3">
    <name type="scientific">Austropuccinia psidii MF-1</name>
    <dbReference type="NCBI Taxonomy" id="1389203"/>
    <lineage>
        <taxon>Eukaryota</taxon>
        <taxon>Fungi</taxon>
        <taxon>Dikarya</taxon>
        <taxon>Basidiomycota</taxon>
        <taxon>Pucciniomycotina</taxon>
        <taxon>Pucciniomycetes</taxon>
        <taxon>Pucciniales</taxon>
        <taxon>Sphaerophragmiaceae</taxon>
        <taxon>Austropuccinia</taxon>
    </lineage>
</organism>
<dbReference type="GO" id="GO:0004364">
    <property type="term" value="F:glutathione transferase activity"/>
    <property type="evidence" value="ECO:0007669"/>
    <property type="project" value="InterPro"/>
</dbReference>
<dbReference type="GO" id="GO:0005737">
    <property type="term" value="C:cytoplasm"/>
    <property type="evidence" value="ECO:0007669"/>
    <property type="project" value="TreeGrafter"/>
</dbReference>
<sequence>MSSLGWSWSAPDQFKRQIDGIIPDLNNSADKLSEIYLKANPNYQGRFTVPILFDIQEQTIVNNESSEIIRMFNSSFNSLLDREHQEIDLYPSHLRQPIDEINEWIYNQVNNGVYKAGFATTQQAYEEALFPLFDALDRLEELLSGKQFLVGDRLTEADVRLFTTIVRFDVVYVQHFKCNIKDIRNGYPNINRWLKRLYWNEPAFQETTNFEHIKYHYFTSHPQINPKGIIPKGPLPEIESL</sequence>
<dbReference type="PROSITE" id="PS50405">
    <property type="entry name" value="GST_CTER"/>
    <property type="match status" value="1"/>
</dbReference>
<dbReference type="InterPro" id="IPR016639">
    <property type="entry name" value="GST_Omega/GSH"/>
</dbReference>
<dbReference type="AlphaFoldDB" id="A0A9Q3F1J2"/>
<comment type="caution">
    <text evidence="2">The sequence shown here is derived from an EMBL/GenBank/DDBJ whole genome shotgun (WGS) entry which is preliminary data.</text>
</comment>
<dbReference type="Gene3D" id="3.40.30.10">
    <property type="entry name" value="Glutaredoxin"/>
    <property type="match status" value="1"/>
</dbReference>
<accession>A0A9Q3F1J2</accession>
<dbReference type="PANTHER" id="PTHR32419">
    <property type="entry name" value="GLUTATHIONYL-HYDROQUINONE REDUCTASE"/>
    <property type="match status" value="1"/>
</dbReference>
<dbReference type="PANTHER" id="PTHR32419:SF6">
    <property type="entry name" value="GLUTATHIONE S-TRANSFERASE OMEGA-LIKE 1-RELATED"/>
    <property type="match status" value="1"/>
</dbReference>
<reference evidence="2" key="1">
    <citation type="submission" date="2021-03" db="EMBL/GenBank/DDBJ databases">
        <title>Draft genome sequence of rust myrtle Austropuccinia psidii MF-1, a brazilian biotype.</title>
        <authorList>
            <person name="Quecine M.C."/>
            <person name="Pachon D.M.R."/>
            <person name="Bonatelli M.L."/>
            <person name="Correr F.H."/>
            <person name="Franceschini L.M."/>
            <person name="Leite T.F."/>
            <person name="Margarido G.R.A."/>
            <person name="Almeida C.A."/>
            <person name="Ferrarezi J.A."/>
            <person name="Labate C.A."/>
        </authorList>
    </citation>
    <scope>NUCLEOTIDE SEQUENCE</scope>
    <source>
        <strain evidence="2">MF-1</strain>
    </source>
</reference>
<dbReference type="InterPro" id="IPR010987">
    <property type="entry name" value="Glutathione-S-Trfase_C-like"/>
</dbReference>
<keyword evidence="3" id="KW-1185">Reference proteome</keyword>
<proteinExistence type="predicted"/>
<dbReference type="EMBL" id="AVOT02035068">
    <property type="protein sequence ID" value="MBW0529348.1"/>
    <property type="molecule type" value="Genomic_DNA"/>
</dbReference>
<dbReference type="OrthoDB" id="2309723at2759"/>
<evidence type="ECO:0000313" key="2">
    <source>
        <dbReference type="EMBL" id="MBW0529348.1"/>
    </source>
</evidence>
<gene>
    <name evidence="2" type="ORF">O181_069063</name>
</gene>
<name>A0A9Q3F1J2_9BASI</name>
<dbReference type="SUPFAM" id="SSF47616">
    <property type="entry name" value="GST C-terminal domain-like"/>
    <property type="match status" value="1"/>
</dbReference>
<dbReference type="CDD" id="cd03190">
    <property type="entry name" value="GST_C_Omega_like"/>
    <property type="match status" value="1"/>
</dbReference>
<dbReference type="InterPro" id="IPR047047">
    <property type="entry name" value="GST_Omega-like_C"/>
</dbReference>
<dbReference type="InterPro" id="IPR036282">
    <property type="entry name" value="Glutathione-S-Trfase_C_sf"/>
</dbReference>
<dbReference type="Gene3D" id="1.20.1050.10">
    <property type="match status" value="1"/>
</dbReference>
<dbReference type="Proteomes" id="UP000765509">
    <property type="component" value="Unassembled WGS sequence"/>
</dbReference>
<protein>
    <recommendedName>
        <fullName evidence="1">GST C-terminal domain-containing protein</fullName>
    </recommendedName>
</protein>